<dbReference type="Proteomes" id="UP001595764">
    <property type="component" value="Unassembled WGS sequence"/>
</dbReference>
<dbReference type="Gene3D" id="3.40.190.10">
    <property type="entry name" value="Periplasmic binding protein-like II"/>
    <property type="match status" value="1"/>
</dbReference>
<dbReference type="Pfam" id="PF12849">
    <property type="entry name" value="PBP_like_2"/>
    <property type="match status" value="1"/>
</dbReference>
<gene>
    <name evidence="4" type="ORF">ACFORO_01120</name>
</gene>
<accession>A0ABV7Q9X5</accession>
<dbReference type="EMBL" id="JBHRWI010000002">
    <property type="protein sequence ID" value="MFC3508750.1"/>
    <property type="molecule type" value="Genomic_DNA"/>
</dbReference>
<sequence>MRRRTRTAPISATAAMVAATSLFFPGLADAVVGPDGVQEIVAAVGADTTYEVTGAIFAAANSSAANTDPDAYVNVPSVLTAGQAFTVPGDVYDPGTIYRSANPPPNGAIAGGYALADAAAAHSGLIDLVRSDSPRSSSDPPTFQYYAFAKDAVSWAASSTGAGAGVTLTLDQLRGIYSGAITNWNQVGGGNAPIVVYLPQIGSGTLTFFTGTVLGFDPTTKPVVVKRFQENYAATISASDRATAIMPHSVAQWAAQGNGVADDQRAGFFEGTLLGGGSDASPVSGTPHNYVPTYSDAFIGAHSVSYVLDTRSRSYDAALNAVGFDSAGPSPLCNGSYAGVLAQYSFKPLPARSDGVTCTLS</sequence>
<feature type="signal peptide" evidence="2">
    <location>
        <begin position="1"/>
        <end position="30"/>
    </location>
</feature>
<organism evidence="4 5">
    <name type="scientific">Amycolatopsis halotolerans</name>
    <dbReference type="NCBI Taxonomy" id="330083"/>
    <lineage>
        <taxon>Bacteria</taxon>
        <taxon>Bacillati</taxon>
        <taxon>Actinomycetota</taxon>
        <taxon>Actinomycetes</taxon>
        <taxon>Pseudonocardiales</taxon>
        <taxon>Pseudonocardiaceae</taxon>
        <taxon>Amycolatopsis</taxon>
    </lineage>
</organism>
<evidence type="ECO:0000313" key="5">
    <source>
        <dbReference type="Proteomes" id="UP001595764"/>
    </source>
</evidence>
<reference evidence="5" key="1">
    <citation type="journal article" date="2019" name="Int. J. Syst. Evol. Microbiol.">
        <title>The Global Catalogue of Microorganisms (GCM) 10K type strain sequencing project: providing services to taxonomists for standard genome sequencing and annotation.</title>
        <authorList>
            <consortium name="The Broad Institute Genomics Platform"/>
            <consortium name="The Broad Institute Genome Sequencing Center for Infectious Disease"/>
            <person name="Wu L."/>
            <person name="Ma J."/>
        </authorList>
    </citation>
    <scope>NUCLEOTIDE SEQUENCE [LARGE SCALE GENOMIC DNA]</scope>
    <source>
        <strain evidence="5">CGMCC 4.7682</strain>
    </source>
</reference>
<dbReference type="RefSeq" id="WP_377873987.1">
    <property type="nucleotide sequence ID" value="NZ_JBHMAY010000062.1"/>
</dbReference>
<name>A0ABV7Q9X5_9PSEU</name>
<feature type="chain" id="PRO_5047263652" evidence="2">
    <location>
        <begin position="31"/>
        <end position="361"/>
    </location>
</feature>
<feature type="domain" description="PBP" evidence="3">
    <location>
        <begin position="126"/>
        <end position="269"/>
    </location>
</feature>
<dbReference type="SUPFAM" id="SSF53850">
    <property type="entry name" value="Periplasmic binding protein-like II"/>
    <property type="match status" value="1"/>
</dbReference>
<evidence type="ECO:0000256" key="2">
    <source>
        <dbReference type="SAM" id="SignalP"/>
    </source>
</evidence>
<keyword evidence="5" id="KW-1185">Reference proteome</keyword>
<comment type="caution">
    <text evidence="4">The sequence shown here is derived from an EMBL/GenBank/DDBJ whole genome shotgun (WGS) entry which is preliminary data.</text>
</comment>
<dbReference type="InterPro" id="IPR024370">
    <property type="entry name" value="PBP_domain"/>
</dbReference>
<dbReference type="InterPro" id="IPR050811">
    <property type="entry name" value="Phosphate_ABC_transporter"/>
</dbReference>
<keyword evidence="1 2" id="KW-0732">Signal</keyword>
<protein>
    <submittedName>
        <fullName evidence="4">Substrate-binding domain-containing protein</fullName>
    </submittedName>
</protein>
<evidence type="ECO:0000313" key="4">
    <source>
        <dbReference type="EMBL" id="MFC3508750.1"/>
    </source>
</evidence>
<dbReference type="PANTHER" id="PTHR30570">
    <property type="entry name" value="PERIPLASMIC PHOSPHATE BINDING COMPONENT OF PHOSPHATE ABC TRANSPORTER"/>
    <property type="match status" value="1"/>
</dbReference>
<evidence type="ECO:0000256" key="1">
    <source>
        <dbReference type="ARBA" id="ARBA00022729"/>
    </source>
</evidence>
<dbReference type="PANTHER" id="PTHR30570:SF1">
    <property type="entry name" value="PHOSPHATE-BINDING PROTEIN PSTS"/>
    <property type="match status" value="1"/>
</dbReference>
<proteinExistence type="predicted"/>
<evidence type="ECO:0000259" key="3">
    <source>
        <dbReference type="Pfam" id="PF12849"/>
    </source>
</evidence>